<dbReference type="InterPro" id="IPR028082">
    <property type="entry name" value="Peripla_BP_I"/>
</dbReference>
<dbReference type="PANTHER" id="PTHR30146">
    <property type="entry name" value="LACI-RELATED TRANSCRIPTIONAL REPRESSOR"/>
    <property type="match status" value="1"/>
</dbReference>
<keyword evidence="2 5" id="KW-0238">DNA-binding</keyword>
<dbReference type="Proteomes" id="UP000092713">
    <property type="component" value="Unassembled WGS sequence"/>
</dbReference>
<dbReference type="PATRIC" id="fig|1747903.4.peg.1560"/>
<dbReference type="AlphaFoldDB" id="A0A1A7BZX8"/>
<dbReference type="Pfam" id="PF13377">
    <property type="entry name" value="Peripla_BP_3"/>
    <property type="match status" value="1"/>
</dbReference>
<dbReference type="InterPro" id="IPR046335">
    <property type="entry name" value="LacI/GalR-like_sensor"/>
</dbReference>
<dbReference type="Gene3D" id="3.40.50.2300">
    <property type="match status" value="2"/>
</dbReference>
<evidence type="ECO:0000256" key="1">
    <source>
        <dbReference type="ARBA" id="ARBA00023015"/>
    </source>
</evidence>
<dbReference type="STRING" id="1747903.ASR47_1004300"/>
<dbReference type="PROSITE" id="PS50932">
    <property type="entry name" value="HTH_LACI_2"/>
    <property type="match status" value="1"/>
</dbReference>
<evidence type="ECO:0000256" key="2">
    <source>
        <dbReference type="ARBA" id="ARBA00023125"/>
    </source>
</evidence>
<keyword evidence="3" id="KW-0804">Transcription</keyword>
<dbReference type="GO" id="GO:0000976">
    <property type="term" value="F:transcription cis-regulatory region binding"/>
    <property type="evidence" value="ECO:0007669"/>
    <property type="project" value="TreeGrafter"/>
</dbReference>
<dbReference type="GO" id="GO:0003700">
    <property type="term" value="F:DNA-binding transcription factor activity"/>
    <property type="evidence" value="ECO:0007669"/>
    <property type="project" value="TreeGrafter"/>
</dbReference>
<gene>
    <name evidence="5" type="ORF">ASR47_1004300</name>
</gene>
<protein>
    <submittedName>
        <fullName evidence="5">DNA-binding transcriptional regulator, LacI/PurR family</fullName>
    </submittedName>
</protein>
<dbReference type="SUPFAM" id="SSF53822">
    <property type="entry name" value="Periplasmic binding protein-like I"/>
    <property type="match status" value="1"/>
</dbReference>
<proteinExistence type="predicted"/>
<name>A0A1A7BZX8_9BURK</name>
<dbReference type="PANTHER" id="PTHR30146:SF153">
    <property type="entry name" value="LACTOSE OPERON REPRESSOR"/>
    <property type="match status" value="1"/>
</dbReference>
<feature type="domain" description="HTH lacI-type" evidence="4">
    <location>
        <begin position="1"/>
        <end position="47"/>
    </location>
</feature>
<accession>A0A1A7BZX8</accession>
<sequence>MAGVSYQTVSLVLNHPEMVADKTLKRVQEVIATLNFVPSMAARSMRAIRTNTLACVFFGERAAYDNRSFQIQDTYWNNVVQVLSRVADGHGYALMQRSQIGDDATAYACVRDLFLAGRVDGVVAVVERTGHPVLEQLQQAGLPFVVFGTRDPAFSYVAQNNQSVTADVVDHLHAEGCRRIAFIGGERDGHVNEDVEERHRGYLAAMGCHGLAEYAPWALNGDWSLASGHRIARQLCAGADRPDALIFASDRMALGALKGLHELGVSVPHEVSVVGFDNMHYDDYCIPPLSSVHSPVLEMAQASVQMLLDRILGADGQPLQRVFPAGLVVRDSSSRASLQPAG</sequence>
<evidence type="ECO:0000256" key="3">
    <source>
        <dbReference type="ARBA" id="ARBA00023163"/>
    </source>
</evidence>
<evidence type="ECO:0000313" key="6">
    <source>
        <dbReference type="Proteomes" id="UP000092713"/>
    </source>
</evidence>
<dbReference type="CDD" id="cd01392">
    <property type="entry name" value="HTH_LacI"/>
    <property type="match status" value="1"/>
</dbReference>
<keyword evidence="6" id="KW-1185">Reference proteome</keyword>
<dbReference type="Gene3D" id="1.10.260.40">
    <property type="entry name" value="lambda repressor-like DNA-binding domains"/>
    <property type="match status" value="1"/>
</dbReference>
<dbReference type="SUPFAM" id="SSF47413">
    <property type="entry name" value="lambda repressor-like DNA-binding domains"/>
    <property type="match status" value="1"/>
</dbReference>
<comment type="caution">
    <text evidence="5">The sequence shown here is derived from an EMBL/GenBank/DDBJ whole genome shotgun (WGS) entry which is preliminary data.</text>
</comment>
<evidence type="ECO:0000259" key="4">
    <source>
        <dbReference type="PROSITE" id="PS50932"/>
    </source>
</evidence>
<dbReference type="InterPro" id="IPR000843">
    <property type="entry name" value="HTH_LacI"/>
</dbReference>
<dbReference type="CDD" id="cd06267">
    <property type="entry name" value="PBP1_LacI_sugar_binding-like"/>
    <property type="match status" value="1"/>
</dbReference>
<organism evidence="5 6">
    <name type="scientific">Janthinobacterium psychrotolerans</name>
    <dbReference type="NCBI Taxonomy" id="1747903"/>
    <lineage>
        <taxon>Bacteria</taxon>
        <taxon>Pseudomonadati</taxon>
        <taxon>Pseudomonadota</taxon>
        <taxon>Betaproteobacteria</taxon>
        <taxon>Burkholderiales</taxon>
        <taxon>Oxalobacteraceae</taxon>
        <taxon>Janthinobacterium</taxon>
    </lineage>
</organism>
<dbReference type="InterPro" id="IPR010982">
    <property type="entry name" value="Lambda_DNA-bd_dom_sf"/>
</dbReference>
<dbReference type="SMART" id="SM00354">
    <property type="entry name" value="HTH_LACI"/>
    <property type="match status" value="1"/>
</dbReference>
<keyword evidence="1" id="KW-0805">Transcription regulation</keyword>
<reference evidence="5 6" key="1">
    <citation type="submission" date="2016-04" db="EMBL/GenBank/DDBJ databases">
        <title>Draft genome sequence of Janthinobacterium psychrotolerans sp. nov., isolated from freshwater sediments in Denmark.</title>
        <authorList>
            <person name="Gong X."/>
            <person name="Skrivergaard S."/>
            <person name="Korsgaard B.S."/>
            <person name="Schreiber L."/>
            <person name="Marshall I.P."/>
            <person name="Finster K."/>
            <person name="Schramm A."/>
        </authorList>
    </citation>
    <scope>NUCLEOTIDE SEQUENCE [LARGE SCALE GENOMIC DNA]</scope>
    <source>
        <strain evidence="5 6">S3-2</strain>
    </source>
</reference>
<evidence type="ECO:0000313" key="5">
    <source>
        <dbReference type="EMBL" id="OBV38025.1"/>
    </source>
</evidence>
<dbReference type="Pfam" id="PF00356">
    <property type="entry name" value="LacI"/>
    <property type="match status" value="1"/>
</dbReference>
<dbReference type="EMBL" id="LOCQ01000059">
    <property type="protein sequence ID" value="OBV38025.1"/>
    <property type="molecule type" value="Genomic_DNA"/>
</dbReference>